<comment type="caution">
    <text evidence="3">The sequence shown here is derived from an EMBL/GenBank/DDBJ whole genome shotgun (WGS) entry which is preliminary data.</text>
</comment>
<organism evidence="3 4">
    <name type="scientific">Nonomuraea longicatena</name>
    <dbReference type="NCBI Taxonomy" id="83682"/>
    <lineage>
        <taxon>Bacteria</taxon>
        <taxon>Bacillati</taxon>
        <taxon>Actinomycetota</taxon>
        <taxon>Actinomycetes</taxon>
        <taxon>Streptosporangiales</taxon>
        <taxon>Streptosporangiaceae</taxon>
        <taxon>Nonomuraea</taxon>
    </lineage>
</organism>
<dbReference type="Pfam" id="PF04434">
    <property type="entry name" value="SWIM"/>
    <property type="match status" value="1"/>
</dbReference>
<proteinExistence type="predicted"/>
<keyword evidence="1" id="KW-0863">Zinc-finger</keyword>
<reference evidence="3 4" key="1">
    <citation type="journal article" date="2019" name="Int. J. Syst. Evol. Microbiol.">
        <title>The Global Catalogue of Microorganisms (GCM) 10K type strain sequencing project: providing services to taxonomists for standard genome sequencing and annotation.</title>
        <authorList>
            <consortium name="The Broad Institute Genomics Platform"/>
            <consortium name="The Broad Institute Genome Sequencing Center for Infectious Disease"/>
            <person name="Wu L."/>
            <person name="Ma J."/>
        </authorList>
    </citation>
    <scope>NUCLEOTIDE SEQUENCE [LARGE SCALE GENOMIC DNA]</scope>
    <source>
        <strain evidence="3 4">JCM 11136</strain>
    </source>
</reference>
<dbReference type="InterPro" id="IPR007527">
    <property type="entry name" value="Znf_SWIM"/>
</dbReference>
<keyword evidence="1" id="KW-0479">Metal-binding</keyword>
<dbReference type="PANTHER" id="PTHR38133:SF1">
    <property type="entry name" value="SLR1429 PROTEIN"/>
    <property type="match status" value="1"/>
</dbReference>
<keyword evidence="1" id="KW-0862">Zinc</keyword>
<dbReference type="Proteomes" id="UP001501578">
    <property type="component" value="Unassembled WGS sequence"/>
</dbReference>
<keyword evidence="4" id="KW-1185">Reference proteome</keyword>
<name>A0ABN1NX39_9ACTN</name>
<accession>A0ABN1NX39</accession>
<evidence type="ECO:0000256" key="1">
    <source>
        <dbReference type="PROSITE-ProRule" id="PRU00325"/>
    </source>
</evidence>
<protein>
    <recommendedName>
        <fullName evidence="2">SWIM-type domain-containing protein</fullName>
    </recommendedName>
</protein>
<evidence type="ECO:0000259" key="2">
    <source>
        <dbReference type="PROSITE" id="PS50966"/>
    </source>
</evidence>
<evidence type="ECO:0000313" key="3">
    <source>
        <dbReference type="EMBL" id="GAA0918138.1"/>
    </source>
</evidence>
<dbReference type="PROSITE" id="PS50966">
    <property type="entry name" value="ZF_SWIM"/>
    <property type="match status" value="1"/>
</dbReference>
<feature type="domain" description="SWIM-type" evidence="2">
    <location>
        <begin position="119"/>
        <end position="154"/>
    </location>
</feature>
<dbReference type="PANTHER" id="PTHR38133">
    <property type="entry name" value="SLR1429 PROTEIN"/>
    <property type="match status" value="1"/>
</dbReference>
<dbReference type="RefSeq" id="WP_343948960.1">
    <property type="nucleotide sequence ID" value="NZ_BAAAHQ010000006.1"/>
</dbReference>
<gene>
    <name evidence="3" type="ORF">GCM10009560_14770</name>
</gene>
<dbReference type="EMBL" id="BAAAHQ010000006">
    <property type="protein sequence ID" value="GAA0918138.1"/>
    <property type="molecule type" value="Genomic_DNA"/>
</dbReference>
<evidence type="ECO:0000313" key="4">
    <source>
        <dbReference type="Proteomes" id="UP001501578"/>
    </source>
</evidence>
<sequence>MTAVQGFAAFPRQSAGARFAATWWGRAWIKALEDTTLDHTLLRKGRAYAKTGRVGPITVSPGRLSAMTEDGHDTVVQVTRLTDAEWDRFLDQVAAQAGHIAALLDGDVPQDLVTAAEDAAVPLLPAVGDLEPDCDCPDWGHPCEHAAALCYQASWLLDGDPFVLLLLRGRGRAELLEALQLRDAPAAAPGIAAADAYALGTPPLPEPPPADVAFTPLELEEAPGVDVRALGALTASASELARELLVTGRLRSLTEYQDRVRLAAASGLDAGLEAAVLAWRYGGADGLDVLERPWTPAKADLARAAAEWERQELPAVEPWRNRWTLGSLQLRYGRDGRWYPFTDRDGDWWPAGPPEKDPAALLAHT</sequence>